<protein>
    <submittedName>
        <fullName evidence="2">Uncharacterized protein</fullName>
    </submittedName>
</protein>
<sequence length="77" mass="8631">MTTLTIAMTTAITLLKVLRTLGIGTETRNQRHLTQRFRGSLRERFRTLVPVVLALAVIGIGTIVYAELVFVLLEYAE</sequence>
<dbReference type="EMBL" id="RAPO01000003">
    <property type="protein sequence ID" value="RKD93392.1"/>
    <property type="molecule type" value="Genomic_DNA"/>
</dbReference>
<evidence type="ECO:0000313" key="3">
    <source>
        <dbReference type="Proteomes" id="UP000283805"/>
    </source>
</evidence>
<evidence type="ECO:0000313" key="2">
    <source>
        <dbReference type="EMBL" id="RKD93392.1"/>
    </source>
</evidence>
<dbReference type="Proteomes" id="UP000283805">
    <property type="component" value="Unassembled WGS sequence"/>
</dbReference>
<keyword evidence="3" id="KW-1185">Reference proteome</keyword>
<accession>A0A419WDB7</accession>
<name>A0A419WDB7_9EURY</name>
<keyword evidence="1" id="KW-0812">Transmembrane</keyword>
<organism evidence="2 3">
    <name type="scientific">Halopiger aswanensis</name>
    <dbReference type="NCBI Taxonomy" id="148449"/>
    <lineage>
        <taxon>Archaea</taxon>
        <taxon>Methanobacteriati</taxon>
        <taxon>Methanobacteriota</taxon>
        <taxon>Stenosarchaea group</taxon>
        <taxon>Halobacteria</taxon>
        <taxon>Halobacteriales</taxon>
        <taxon>Natrialbaceae</taxon>
        <taxon>Halopiger</taxon>
    </lineage>
</organism>
<comment type="caution">
    <text evidence="2">The sequence shown here is derived from an EMBL/GenBank/DDBJ whole genome shotgun (WGS) entry which is preliminary data.</text>
</comment>
<keyword evidence="1" id="KW-1133">Transmembrane helix</keyword>
<dbReference type="AlphaFoldDB" id="A0A419WDB7"/>
<keyword evidence="1" id="KW-0472">Membrane</keyword>
<feature type="transmembrane region" description="Helical" evidence="1">
    <location>
        <begin position="45"/>
        <end position="73"/>
    </location>
</feature>
<evidence type="ECO:0000256" key="1">
    <source>
        <dbReference type="SAM" id="Phobius"/>
    </source>
</evidence>
<reference evidence="2 3" key="1">
    <citation type="submission" date="2018-09" db="EMBL/GenBank/DDBJ databases">
        <title>Genomic Encyclopedia of Archaeal and Bacterial Type Strains, Phase II (KMG-II): from individual species to whole genera.</title>
        <authorList>
            <person name="Goeker M."/>
        </authorList>
    </citation>
    <scope>NUCLEOTIDE SEQUENCE [LARGE SCALE GENOMIC DNA]</scope>
    <source>
        <strain evidence="2 3">DSM 13151</strain>
    </source>
</reference>
<dbReference type="RefSeq" id="WP_120245414.1">
    <property type="nucleotide sequence ID" value="NZ_RAPO01000003.1"/>
</dbReference>
<proteinExistence type="predicted"/>
<gene>
    <name evidence="2" type="ORF">ATJ93_3016</name>
</gene>